<evidence type="ECO:0000256" key="1">
    <source>
        <dbReference type="SAM" id="Coils"/>
    </source>
</evidence>
<sequence length="349" mass="39899">MSSKCSFLGCNQAADIQCLCTTPKTLLCNAHLSVHIATVSGIHSCKQIISKFNTQSRKKVLELLISQKQSLFCLKNDIIQKSSALLKTLSDNSFKEISSIETQLKKIQDLINEIQKDSSKAAHLKILKEAPDQALLKYKEILDENFILLNIEEIIDFICSPIVKDKYISKDDYQAKILKYEDKLYNLEEKLNLSEYKYKNFELSTKRNTESIIANSEILKKEKISLNEQIVRLNAHIDLLNEQIKEAKATRFQRNEIGRESVDELKGTIKLLEENNEALISENKRLTIRLKNKARNERNPRRQEFICSRCGKQVLNISAGSNPSGAYETEAFGLYSNHCTCPNPIYKMS</sequence>
<evidence type="ECO:0000313" key="3">
    <source>
        <dbReference type="Proteomes" id="UP001162131"/>
    </source>
</evidence>
<comment type="caution">
    <text evidence="2">The sequence shown here is derived from an EMBL/GenBank/DDBJ whole genome shotgun (WGS) entry which is preliminary data.</text>
</comment>
<organism evidence="2 3">
    <name type="scientific">Blepharisma stoltei</name>
    <dbReference type="NCBI Taxonomy" id="1481888"/>
    <lineage>
        <taxon>Eukaryota</taxon>
        <taxon>Sar</taxon>
        <taxon>Alveolata</taxon>
        <taxon>Ciliophora</taxon>
        <taxon>Postciliodesmatophora</taxon>
        <taxon>Heterotrichea</taxon>
        <taxon>Heterotrichida</taxon>
        <taxon>Blepharismidae</taxon>
        <taxon>Blepharisma</taxon>
    </lineage>
</organism>
<evidence type="ECO:0000313" key="2">
    <source>
        <dbReference type="EMBL" id="CAG9334306.1"/>
    </source>
</evidence>
<gene>
    <name evidence="2" type="ORF">BSTOLATCC_MIC60925</name>
</gene>
<dbReference type="AlphaFoldDB" id="A0AAU9KF53"/>
<feature type="coiled-coil region" evidence="1">
    <location>
        <begin position="223"/>
        <end position="296"/>
    </location>
</feature>
<proteinExistence type="predicted"/>
<accession>A0AAU9KF53</accession>
<name>A0AAU9KF53_9CILI</name>
<keyword evidence="3" id="KW-1185">Reference proteome</keyword>
<keyword evidence="1" id="KW-0175">Coiled coil</keyword>
<reference evidence="2" key="1">
    <citation type="submission" date="2021-09" db="EMBL/GenBank/DDBJ databases">
        <authorList>
            <consortium name="AG Swart"/>
            <person name="Singh M."/>
            <person name="Singh A."/>
            <person name="Seah K."/>
            <person name="Emmerich C."/>
        </authorList>
    </citation>
    <scope>NUCLEOTIDE SEQUENCE</scope>
    <source>
        <strain evidence="2">ATCC30299</strain>
    </source>
</reference>
<protein>
    <submittedName>
        <fullName evidence="2">Uncharacterized protein</fullName>
    </submittedName>
</protein>
<dbReference type="Proteomes" id="UP001162131">
    <property type="component" value="Unassembled WGS sequence"/>
</dbReference>
<dbReference type="EMBL" id="CAJZBQ010000058">
    <property type="protein sequence ID" value="CAG9334306.1"/>
    <property type="molecule type" value="Genomic_DNA"/>
</dbReference>